<protein>
    <submittedName>
        <fullName evidence="3">Uncharacterized protein</fullName>
    </submittedName>
</protein>
<keyword evidence="4" id="KW-1185">Reference proteome</keyword>
<comment type="caution">
    <text evidence="3">The sequence shown here is derived from an EMBL/GenBank/DDBJ whole genome shotgun (WGS) entry which is preliminary data.</text>
</comment>
<evidence type="ECO:0000313" key="4">
    <source>
        <dbReference type="Proteomes" id="UP001648503"/>
    </source>
</evidence>
<evidence type="ECO:0000313" key="3">
    <source>
        <dbReference type="EMBL" id="KAH6595854.1"/>
    </source>
</evidence>
<sequence>MRLSTGIILSILSTNVFAIKHLNGAHPSSLLARRAVMADADGHLLQKRTNGQDDEDQEDQEEQVKPKVSVPNPDSSQAGPVYDNLVSEDDFNPDPNSNLDTGEGSTDSVAYDPDQDSGATGGNKDVHTSLVPNQERPSFADAFRESSSRVFGRIRQGLSRKKHEFELSFSSKHQISAVSKAVKSHFDGEKGDEIGNEVHALFLYALEISQSYQKLYLDFVNSPFSLNVLPLTSDEPKKRYKDLQDGLQQSIENHISNINTAIKYIRKTPKSMTVWLEMLMETADDFYRSILDAKSEYSDLSKDLGQSDGGHIEDLDRHIDAVETYRQRLFDRFNNIVKIVENHRKPQKQKSTSKSLLSSIRFKKRPGIAAKSSEDEASSSTQSNDGASGGSQ</sequence>
<proteinExistence type="predicted"/>
<feature type="chain" id="PRO_5046305122" evidence="2">
    <location>
        <begin position="19"/>
        <end position="392"/>
    </location>
</feature>
<feature type="compositionally biased region" description="Polar residues" evidence="1">
    <location>
        <begin position="94"/>
        <end position="108"/>
    </location>
</feature>
<name>A0ABQ8FCE9_9FUNG</name>
<reference evidence="3 4" key="1">
    <citation type="submission" date="2021-02" db="EMBL/GenBank/DDBJ databases">
        <title>Variation within the Batrachochytrium salamandrivorans European outbreak.</title>
        <authorList>
            <person name="Kelly M."/>
            <person name="Pasmans F."/>
            <person name="Shea T.P."/>
            <person name="Munoz J.F."/>
            <person name="Carranza S."/>
            <person name="Cuomo C.A."/>
            <person name="Martel A."/>
        </authorList>
    </citation>
    <scope>NUCLEOTIDE SEQUENCE [LARGE SCALE GENOMIC DNA]</scope>
    <source>
        <strain evidence="3 4">AMFP18/2</strain>
    </source>
</reference>
<gene>
    <name evidence="3" type="ORF">BASA50_005581</name>
</gene>
<evidence type="ECO:0000256" key="1">
    <source>
        <dbReference type="SAM" id="MobiDB-lite"/>
    </source>
</evidence>
<evidence type="ECO:0000256" key="2">
    <source>
        <dbReference type="SAM" id="SignalP"/>
    </source>
</evidence>
<feature type="compositionally biased region" description="Acidic residues" evidence="1">
    <location>
        <begin position="52"/>
        <end position="61"/>
    </location>
</feature>
<dbReference type="Proteomes" id="UP001648503">
    <property type="component" value="Unassembled WGS sequence"/>
</dbReference>
<feature type="compositionally biased region" description="Low complexity" evidence="1">
    <location>
        <begin position="349"/>
        <end position="359"/>
    </location>
</feature>
<feature type="signal peptide" evidence="2">
    <location>
        <begin position="1"/>
        <end position="18"/>
    </location>
</feature>
<feature type="region of interest" description="Disordered" evidence="1">
    <location>
        <begin position="344"/>
        <end position="392"/>
    </location>
</feature>
<keyword evidence="2" id="KW-0732">Signal</keyword>
<accession>A0ABQ8FCE9</accession>
<dbReference type="EMBL" id="JAFCIX010000271">
    <property type="protein sequence ID" value="KAH6595854.1"/>
    <property type="molecule type" value="Genomic_DNA"/>
</dbReference>
<feature type="region of interest" description="Disordered" evidence="1">
    <location>
        <begin position="48"/>
        <end position="141"/>
    </location>
</feature>
<organism evidence="3 4">
    <name type="scientific">Batrachochytrium salamandrivorans</name>
    <dbReference type="NCBI Taxonomy" id="1357716"/>
    <lineage>
        <taxon>Eukaryota</taxon>
        <taxon>Fungi</taxon>
        <taxon>Fungi incertae sedis</taxon>
        <taxon>Chytridiomycota</taxon>
        <taxon>Chytridiomycota incertae sedis</taxon>
        <taxon>Chytridiomycetes</taxon>
        <taxon>Rhizophydiales</taxon>
        <taxon>Rhizophydiales incertae sedis</taxon>
        <taxon>Batrachochytrium</taxon>
    </lineage>
</organism>